<evidence type="ECO:0000313" key="2">
    <source>
        <dbReference type="EMBL" id="GBQ07299.1"/>
    </source>
</evidence>
<protein>
    <submittedName>
        <fullName evidence="2">Uncharacterized protein</fullName>
    </submittedName>
</protein>
<dbReference type="Proteomes" id="UP001062901">
    <property type="component" value="Unassembled WGS sequence"/>
</dbReference>
<gene>
    <name evidence="2" type="ORF">AA15669_1322</name>
</gene>
<reference evidence="2" key="1">
    <citation type="submission" date="2013-04" db="EMBL/GenBank/DDBJ databases">
        <title>The genome sequencing project of 58 acetic acid bacteria.</title>
        <authorList>
            <person name="Okamoto-Kainuma A."/>
            <person name="Ishikawa M."/>
            <person name="Umino S."/>
            <person name="Koizumi Y."/>
            <person name="Shiwa Y."/>
            <person name="Yoshikawa H."/>
            <person name="Matsutani M."/>
            <person name="Matsushita K."/>
        </authorList>
    </citation>
    <scope>NUCLEOTIDE SEQUENCE</scope>
    <source>
        <strain evidence="2">DSM 15669</strain>
    </source>
</reference>
<sequence>MSFPTRINYGPPLGYPGDQASANPTRTAIPGELGHRAGDGGVTVGAFAWVQDDGVTVLNKPPASTPNAPPTGFAIRDQSNVNLGNVLSQSTMIVPPNFMVTLHTGGDYFAVSSTPATPGQAVYASLTDGTIQTGSPGAAPSGTSATGWIVTRGADAGAVMIMSATVGPAQASSPSSSGKTS</sequence>
<proteinExistence type="predicted"/>
<dbReference type="EMBL" id="BAQD01000022">
    <property type="protein sequence ID" value="GBQ07299.1"/>
    <property type="molecule type" value="Genomic_DNA"/>
</dbReference>
<name>A0ABQ0NZE3_9PROT</name>
<dbReference type="InterPro" id="IPR056914">
    <property type="entry name" value="Gp53-like"/>
</dbReference>
<feature type="region of interest" description="Disordered" evidence="1">
    <location>
        <begin position="1"/>
        <end position="23"/>
    </location>
</feature>
<comment type="caution">
    <text evidence="2">The sequence shown here is derived from an EMBL/GenBank/DDBJ whole genome shotgun (WGS) entry which is preliminary data.</text>
</comment>
<accession>A0ABQ0NZE3</accession>
<keyword evidence="3" id="KW-1185">Reference proteome</keyword>
<dbReference type="RefSeq" id="WP_018979439.1">
    <property type="nucleotide sequence ID" value="NZ_BAQD01000022.1"/>
</dbReference>
<evidence type="ECO:0000313" key="3">
    <source>
        <dbReference type="Proteomes" id="UP001062901"/>
    </source>
</evidence>
<organism evidence="2 3">
    <name type="scientific">Saccharibacter floricola DSM 15669</name>
    <dbReference type="NCBI Taxonomy" id="1123227"/>
    <lineage>
        <taxon>Bacteria</taxon>
        <taxon>Pseudomonadati</taxon>
        <taxon>Pseudomonadota</taxon>
        <taxon>Alphaproteobacteria</taxon>
        <taxon>Acetobacterales</taxon>
        <taxon>Acetobacteraceae</taxon>
        <taxon>Saccharibacter</taxon>
    </lineage>
</organism>
<evidence type="ECO:0000256" key="1">
    <source>
        <dbReference type="SAM" id="MobiDB-lite"/>
    </source>
</evidence>
<dbReference type="Pfam" id="PF23982">
    <property type="entry name" value="XM1_gp53_minor_capsid"/>
    <property type="match status" value="1"/>
</dbReference>